<dbReference type="Gene3D" id="1.10.260.40">
    <property type="entry name" value="lambda repressor-like DNA-binding domains"/>
    <property type="match status" value="1"/>
</dbReference>
<dbReference type="InterPro" id="IPR036286">
    <property type="entry name" value="LexA/Signal_pep-like_sf"/>
</dbReference>
<keyword evidence="4" id="KW-1185">Reference proteome</keyword>
<name>A0AAU9E647_9FIRM</name>
<evidence type="ECO:0000259" key="2">
    <source>
        <dbReference type="PROSITE" id="PS50943"/>
    </source>
</evidence>
<reference evidence="3 4" key="1">
    <citation type="submission" date="2023-08" db="EMBL/GenBank/DDBJ databases">
        <title>Helicovermis profunda gen. nov., sp. nov., a novel mesophilic, fermentative bacterium within the Bacillota from a deep-sea hydrothermal vent chimney.</title>
        <authorList>
            <person name="Miyazaki U."/>
            <person name="Mizutani D."/>
            <person name="Hashimoto Y."/>
            <person name="Tame A."/>
            <person name="Sawayama S."/>
            <person name="Miyazaki J."/>
            <person name="Takai K."/>
            <person name="Nakagawa S."/>
        </authorList>
    </citation>
    <scope>NUCLEOTIDE SEQUENCE [LARGE SCALE GENOMIC DNA]</scope>
    <source>
        <strain evidence="3 4">S502</strain>
    </source>
</reference>
<dbReference type="Gene3D" id="2.10.109.10">
    <property type="entry name" value="Umud Fragment, subunit A"/>
    <property type="match status" value="1"/>
</dbReference>
<dbReference type="GO" id="GO:0003677">
    <property type="term" value="F:DNA binding"/>
    <property type="evidence" value="ECO:0007669"/>
    <property type="project" value="UniProtKB-KW"/>
</dbReference>
<dbReference type="SUPFAM" id="SSF47413">
    <property type="entry name" value="lambda repressor-like DNA-binding domains"/>
    <property type="match status" value="1"/>
</dbReference>
<protein>
    <submittedName>
        <fullName evidence="3">XRE family transcriptional regulator</fullName>
    </submittedName>
</protein>
<gene>
    <name evidence="3" type="ORF">HLPR_22640</name>
</gene>
<sequence length="222" mass="25269">MNRLAKEIYEARLKSGLTQKQLAKKCGLAESYIKSIESGKKIINEGNSEKIFKVLGRKAVELINENEEKTEVRKEKKKEEKVIKENINIQPNDKWLDALSGVIKNYPVYNGQFNKVIDNRDITILKKKIDGRSHEKIFFMEAPSSDMESRCISKGDILTLFKTKTITGGKIYTVKHKGNVIIGVLRLNSGKISIFNDKNKDLSVNVKEIEILGQCLKVEKKL</sequence>
<dbReference type="AlphaFoldDB" id="A0AAU9E647"/>
<accession>A0AAU9E647</accession>
<evidence type="ECO:0000313" key="3">
    <source>
        <dbReference type="EMBL" id="BEP29933.1"/>
    </source>
</evidence>
<dbReference type="Pfam" id="PF00717">
    <property type="entry name" value="Peptidase_S24"/>
    <property type="match status" value="1"/>
</dbReference>
<dbReference type="PANTHER" id="PTHR46558:SF3">
    <property type="entry name" value="TRANSCRIPTIONAL REGULATOR"/>
    <property type="match status" value="1"/>
</dbReference>
<dbReference type="PROSITE" id="PS50943">
    <property type="entry name" value="HTH_CROC1"/>
    <property type="match status" value="1"/>
</dbReference>
<keyword evidence="1" id="KW-0238">DNA-binding</keyword>
<dbReference type="Pfam" id="PF01381">
    <property type="entry name" value="HTH_3"/>
    <property type="match status" value="1"/>
</dbReference>
<organism evidence="3 4">
    <name type="scientific">Helicovermis profundi</name>
    <dbReference type="NCBI Taxonomy" id="3065157"/>
    <lineage>
        <taxon>Bacteria</taxon>
        <taxon>Bacillati</taxon>
        <taxon>Bacillota</taxon>
        <taxon>Clostridia</taxon>
        <taxon>Helicovermis</taxon>
    </lineage>
</organism>
<dbReference type="RefSeq" id="WP_338535543.1">
    <property type="nucleotide sequence ID" value="NZ_AP028654.1"/>
</dbReference>
<dbReference type="PANTHER" id="PTHR46558">
    <property type="entry name" value="TRACRIPTIONAL REGULATORY PROTEIN-RELATED-RELATED"/>
    <property type="match status" value="1"/>
</dbReference>
<proteinExistence type="predicted"/>
<evidence type="ECO:0000256" key="1">
    <source>
        <dbReference type="ARBA" id="ARBA00023125"/>
    </source>
</evidence>
<dbReference type="SUPFAM" id="SSF51306">
    <property type="entry name" value="LexA/Signal peptidase"/>
    <property type="match status" value="1"/>
</dbReference>
<dbReference type="SMART" id="SM00530">
    <property type="entry name" value="HTH_XRE"/>
    <property type="match status" value="1"/>
</dbReference>
<dbReference type="InterPro" id="IPR010982">
    <property type="entry name" value="Lambda_DNA-bd_dom_sf"/>
</dbReference>
<dbReference type="KEGG" id="hprf:HLPR_22640"/>
<feature type="domain" description="HTH cro/C1-type" evidence="2">
    <location>
        <begin position="8"/>
        <end position="62"/>
    </location>
</feature>
<dbReference type="EMBL" id="AP028654">
    <property type="protein sequence ID" value="BEP29933.1"/>
    <property type="molecule type" value="Genomic_DNA"/>
</dbReference>
<dbReference type="InterPro" id="IPR015927">
    <property type="entry name" value="Peptidase_S24_S26A/B/C"/>
</dbReference>
<evidence type="ECO:0000313" key="4">
    <source>
        <dbReference type="Proteomes" id="UP001321786"/>
    </source>
</evidence>
<dbReference type="Proteomes" id="UP001321786">
    <property type="component" value="Chromosome"/>
</dbReference>
<dbReference type="CDD" id="cd00093">
    <property type="entry name" value="HTH_XRE"/>
    <property type="match status" value="1"/>
</dbReference>
<dbReference type="InterPro" id="IPR001387">
    <property type="entry name" value="Cro/C1-type_HTH"/>
</dbReference>